<organism evidence="4 5">
    <name type="scientific">Gracilariopsis chorda</name>
    <dbReference type="NCBI Taxonomy" id="448386"/>
    <lineage>
        <taxon>Eukaryota</taxon>
        <taxon>Rhodophyta</taxon>
        <taxon>Florideophyceae</taxon>
        <taxon>Rhodymeniophycidae</taxon>
        <taxon>Gracilariales</taxon>
        <taxon>Gracilariaceae</taxon>
        <taxon>Gracilariopsis</taxon>
    </lineage>
</organism>
<evidence type="ECO:0000259" key="2">
    <source>
        <dbReference type="SMART" id="SM00474"/>
    </source>
</evidence>
<dbReference type="GO" id="GO:0003887">
    <property type="term" value="F:DNA-directed DNA polymerase activity"/>
    <property type="evidence" value="ECO:0007669"/>
    <property type="project" value="InterPro"/>
</dbReference>
<dbReference type="PRINTS" id="PR00868">
    <property type="entry name" value="DNAPOLI"/>
</dbReference>
<dbReference type="OrthoDB" id="275278at2759"/>
<keyword evidence="5" id="KW-1185">Reference proteome</keyword>
<dbReference type="EMBL" id="NBIV01000168">
    <property type="protein sequence ID" value="PXF42329.1"/>
    <property type="molecule type" value="Genomic_DNA"/>
</dbReference>
<dbReference type="InterPro" id="IPR012337">
    <property type="entry name" value="RNaseH-like_sf"/>
</dbReference>
<dbReference type="Proteomes" id="UP000247409">
    <property type="component" value="Unassembled WGS sequence"/>
</dbReference>
<dbReference type="GO" id="GO:0008408">
    <property type="term" value="F:3'-5' exonuclease activity"/>
    <property type="evidence" value="ECO:0007669"/>
    <property type="project" value="InterPro"/>
</dbReference>
<dbReference type="Pfam" id="PF00476">
    <property type="entry name" value="DNA_pol_A"/>
    <property type="match status" value="2"/>
</dbReference>
<dbReference type="InterPro" id="IPR001098">
    <property type="entry name" value="DNA-dir_DNA_pol_A_palm_dom"/>
</dbReference>
<dbReference type="SUPFAM" id="SSF53098">
    <property type="entry name" value="Ribonuclease H-like"/>
    <property type="match status" value="1"/>
</dbReference>
<dbReference type="GO" id="GO:0003677">
    <property type="term" value="F:DNA binding"/>
    <property type="evidence" value="ECO:0007669"/>
    <property type="project" value="InterPro"/>
</dbReference>
<dbReference type="InterPro" id="IPR002298">
    <property type="entry name" value="DNA_polymerase_A"/>
</dbReference>
<feature type="domain" description="3'-5' exonuclease" evidence="2">
    <location>
        <begin position="40"/>
        <end position="238"/>
    </location>
</feature>
<dbReference type="Pfam" id="PF01612">
    <property type="entry name" value="DNA_pol_A_exo1"/>
    <property type="match status" value="1"/>
</dbReference>
<dbReference type="Gene3D" id="3.30.70.370">
    <property type="match status" value="1"/>
</dbReference>
<accession>A0A2V3IJV1</accession>
<dbReference type="GO" id="GO:0006261">
    <property type="term" value="P:DNA-templated DNA replication"/>
    <property type="evidence" value="ECO:0007669"/>
    <property type="project" value="InterPro"/>
</dbReference>
<dbReference type="SMART" id="SM00482">
    <property type="entry name" value="POLAc"/>
    <property type="match status" value="1"/>
</dbReference>
<dbReference type="CDD" id="cd06139">
    <property type="entry name" value="DNA_polA_I_Ecoli_like_exo"/>
    <property type="match status" value="1"/>
</dbReference>
<gene>
    <name evidence="4" type="ORF">BWQ96_07964</name>
</gene>
<dbReference type="InterPro" id="IPR036397">
    <property type="entry name" value="RNaseH_sf"/>
</dbReference>
<dbReference type="STRING" id="448386.A0A2V3IJV1"/>
<dbReference type="InterPro" id="IPR002562">
    <property type="entry name" value="3'-5'_exonuclease_dom"/>
</dbReference>
<evidence type="ECO:0000313" key="4">
    <source>
        <dbReference type="EMBL" id="PXF42329.1"/>
    </source>
</evidence>
<dbReference type="GO" id="GO:0006302">
    <property type="term" value="P:double-strand break repair"/>
    <property type="evidence" value="ECO:0007669"/>
    <property type="project" value="TreeGrafter"/>
</dbReference>
<sequence>MPLLAPRLHRAVRRAACRRLFAHAAGALSPAPHPDNVTVVQDVRAATSVVAALFELPPDTVVAWDTETHAVDPSRQSPVGNGRVICATAYAGHHVDFGTGARLFVDCLQPGVLQVLRPYFESRATQKVWHNYSFDRHVLANHGIALRGFAGDTMHMARLADSSLRKYSLQELCKQFLHDGLRKTPMHERFSALLGKKAALHTLAIHNNPALRHEWIQYASMDAELTHRLCHRLRTELQTMRIHGCNSTTQITARYQTLYDLYVALLVPFGELLTDMERLGFKVDTEWLKTAAVHARADQLRLEDHFRAWAQTHSPDAKYMNLHSDLQKQHLFFAPCNNKLQPSLSLPRRKCFNLVLTGELKNRYLAELQSSQSEEHNKLYQMYTGPNPKKVKRDVVLEGLGKKPHEYTAKGWPSVSAKAMNKLANKSAKKQNQSDREMSCAIDHLIGATAISSLMSSFIVPLQQWPGGDGRIHASLNLNTETGRLSSRRPNLQNQPALEKDRYRIRKAFVPEAGKSLIVADYGQLELRLLAHITECKSMIEAFHAGGDFHSRTALTMFDDVKRAVEQKKCILEREERSDPASSLPLLKDMFPVERRKAKTLNFSIAYGKTIVGLARDWNTSEEEAAETLNLWYKERQEVRQWQRQCKRFLRDHQFVETITGRRRHLPDIASDRMHERYHAQRAAINAPLQGSAADLVMGAMLKLHQDRVLRALGWNIILQVHDEIILEGPEESADIALPIVVEKMKNPLDIELRVDLTVDAKCAQSWYDAK</sequence>
<reference evidence="4 5" key="1">
    <citation type="journal article" date="2018" name="Mol. Biol. Evol.">
        <title>Analysis of the draft genome of the red seaweed Gracilariopsis chorda provides insights into genome size evolution in Rhodophyta.</title>
        <authorList>
            <person name="Lee J."/>
            <person name="Yang E.C."/>
            <person name="Graf L."/>
            <person name="Yang J.H."/>
            <person name="Qiu H."/>
            <person name="Zel Zion U."/>
            <person name="Chan C.X."/>
            <person name="Stephens T.G."/>
            <person name="Weber A.P.M."/>
            <person name="Boo G.H."/>
            <person name="Boo S.M."/>
            <person name="Kim K.M."/>
            <person name="Shin Y."/>
            <person name="Jung M."/>
            <person name="Lee S.J."/>
            <person name="Yim H.S."/>
            <person name="Lee J.H."/>
            <person name="Bhattacharya D."/>
            <person name="Yoon H.S."/>
        </authorList>
    </citation>
    <scope>NUCLEOTIDE SEQUENCE [LARGE SCALE GENOMIC DNA]</scope>
    <source>
        <strain evidence="4 5">SKKU-2015</strain>
        <tissue evidence="4">Whole body</tissue>
    </source>
</reference>
<evidence type="ECO:0000259" key="3">
    <source>
        <dbReference type="SMART" id="SM00482"/>
    </source>
</evidence>
<name>A0A2V3IJV1_9FLOR</name>
<feature type="domain" description="DNA-directed DNA polymerase family A palm" evidence="3">
    <location>
        <begin position="504"/>
        <end position="733"/>
    </location>
</feature>
<dbReference type="InterPro" id="IPR043502">
    <property type="entry name" value="DNA/RNA_pol_sf"/>
</dbReference>
<dbReference type="SMART" id="SM00474">
    <property type="entry name" value="35EXOc"/>
    <property type="match status" value="1"/>
</dbReference>
<dbReference type="SUPFAM" id="SSF56672">
    <property type="entry name" value="DNA/RNA polymerases"/>
    <property type="match status" value="1"/>
</dbReference>
<dbReference type="Gene3D" id="3.30.420.10">
    <property type="entry name" value="Ribonuclease H-like superfamily/Ribonuclease H"/>
    <property type="match status" value="1"/>
</dbReference>
<evidence type="ECO:0000256" key="1">
    <source>
        <dbReference type="ARBA" id="ARBA00022705"/>
    </source>
</evidence>
<evidence type="ECO:0000313" key="5">
    <source>
        <dbReference type="Proteomes" id="UP000247409"/>
    </source>
</evidence>
<comment type="caution">
    <text evidence="4">The sequence shown here is derived from an EMBL/GenBank/DDBJ whole genome shotgun (WGS) entry which is preliminary data.</text>
</comment>
<protein>
    <submittedName>
        <fullName evidence="4">DNA polymerase I A, chloroplastic/mitochondrial</fullName>
    </submittedName>
</protein>
<keyword evidence="1" id="KW-0235">DNA replication</keyword>
<dbReference type="PANTHER" id="PTHR10133">
    <property type="entry name" value="DNA POLYMERASE I"/>
    <property type="match status" value="1"/>
</dbReference>
<proteinExistence type="predicted"/>
<dbReference type="PANTHER" id="PTHR10133:SF27">
    <property type="entry name" value="DNA POLYMERASE NU"/>
    <property type="match status" value="1"/>
</dbReference>
<dbReference type="Gene3D" id="1.10.150.20">
    <property type="entry name" value="5' to 3' exonuclease, C-terminal subdomain"/>
    <property type="match status" value="1"/>
</dbReference>
<dbReference type="AlphaFoldDB" id="A0A2V3IJV1"/>